<accession>A0A9X3UJD4</accession>
<sequence>MTNSLRKPAWAGDELRLDPGRFPQQVTYASRSDSDCMTFTLDRRGAVLRKTLPQSGLPLSIALPARAFKGIAARAMEHEDGTVTVTLELHHEDNELCVPLLVAHDLQDIAADWNAWSEIYNLPMLMIEGDGEAKPLDDRLGPIATKSVKPRRRHASLTSRRPRFLVRRRTGKLGVRMTIKGEEIIARR</sequence>
<dbReference type="Proteomes" id="UP001151234">
    <property type="component" value="Unassembled WGS sequence"/>
</dbReference>
<dbReference type="RefSeq" id="WP_267990928.1">
    <property type="nucleotide sequence ID" value="NZ_JAPJZI010000001.1"/>
</dbReference>
<name>A0A9X3UJD4_9HYPH</name>
<reference evidence="1" key="1">
    <citation type="submission" date="2022-11" db="EMBL/GenBank/DDBJ databases">
        <title>Draft genome sequence of Hoeflea poritis E7-10 and Hoeflea prorocentri PM5-8, separated from scleractinian coral Porites lutea and marine dinoflagellate.</title>
        <authorList>
            <person name="Zhang G."/>
            <person name="Wei Q."/>
            <person name="Cai L."/>
        </authorList>
    </citation>
    <scope>NUCLEOTIDE SEQUENCE</scope>
    <source>
        <strain evidence="1">PM5-8</strain>
    </source>
</reference>
<evidence type="ECO:0000313" key="1">
    <source>
        <dbReference type="EMBL" id="MDA5399497.1"/>
    </source>
</evidence>
<protein>
    <submittedName>
        <fullName evidence="1">DUF6101 family protein</fullName>
    </submittedName>
</protein>
<keyword evidence="2" id="KW-1185">Reference proteome</keyword>
<proteinExistence type="predicted"/>
<dbReference type="EMBL" id="JAPJZI010000001">
    <property type="protein sequence ID" value="MDA5399497.1"/>
    <property type="molecule type" value="Genomic_DNA"/>
</dbReference>
<dbReference type="InterPro" id="IPR046083">
    <property type="entry name" value="DUF6101"/>
</dbReference>
<dbReference type="AlphaFoldDB" id="A0A9X3UJD4"/>
<dbReference type="Pfam" id="PF19596">
    <property type="entry name" value="DUF6101"/>
    <property type="match status" value="1"/>
</dbReference>
<comment type="caution">
    <text evidence="1">The sequence shown here is derived from an EMBL/GenBank/DDBJ whole genome shotgun (WGS) entry which is preliminary data.</text>
</comment>
<evidence type="ECO:0000313" key="2">
    <source>
        <dbReference type="Proteomes" id="UP001151234"/>
    </source>
</evidence>
<gene>
    <name evidence="1" type="ORF">OQ273_13015</name>
</gene>
<organism evidence="1 2">
    <name type="scientific">Hoeflea prorocentri</name>
    <dbReference type="NCBI Taxonomy" id="1922333"/>
    <lineage>
        <taxon>Bacteria</taxon>
        <taxon>Pseudomonadati</taxon>
        <taxon>Pseudomonadota</taxon>
        <taxon>Alphaproteobacteria</taxon>
        <taxon>Hyphomicrobiales</taxon>
        <taxon>Rhizobiaceae</taxon>
        <taxon>Hoeflea</taxon>
    </lineage>
</organism>